<organism evidence="1 2">
    <name type="scientific">Hohenbuehelia grisea</name>
    <dbReference type="NCBI Taxonomy" id="104357"/>
    <lineage>
        <taxon>Eukaryota</taxon>
        <taxon>Fungi</taxon>
        <taxon>Dikarya</taxon>
        <taxon>Basidiomycota</taxon>
        <taxon>Agaricomycotina</taxon>
        <taxon>Agaricomycetes</taxon>
        <taxon>Agaricomycetidae</taxon>
        <taxon>Agaricales</taxon>
        <taxon>Pleurotineae</taxon>
        <taxon>Pleurotaceae</taxon>
        <taxon>Hohenbuehelia</taxon>
    </lineage>
</organism>
<evidence type="ECO:0000313" key="1">
    <source>
        <dbReference type="EMBL" id="KAL0961151.1"/>
    </source>
</evidence>
<proteinExistence type="predicted"/>
<comment type="caution">
    <text evidence="1">The sequence shown here is derived from an EMBL/GenBank/DDBJ whole genome shotgun (WGS) entry which is preliminary data.</text>
</comment>
<dbReference type="InterPro" id="IPR032675">
    <property type="entry name" value="LRR_dom_sf"/>
</dbReference>
<protein>
    <recommendedName>
        <fullName evidence="3">F-box domain-containing protein</fullName>
    </recommendedName>
</protein>
<dbReference type="Proteomes" id="UP001556367">
    <property type="component" value="Unassembled WGS sequence"/>
</dbReference>
<sequence length="388" mass="43870">MTQLGSGRGANQHHIPIELVMEILEMAFYRVKLQRQPDYSTLAAASLVCTSWAGVAQPLLFRQVSYPRSRQFRHSYLVTGAETVRTRSLLNHVRIIDIGFGLTETHQDCEADCLSILLSRCPRIYELVLRIHSASPLNATSFSALKEVVESIPLNLRALQILESSTMCPILYQILPLFSTLQFLAIESEMTGRPPAHIKPTCRLYELDLYRSPSPSVLTWLLSASSGALRILEMRDPPDSRLKQILEPHLPGVRSLRLMAFNSHCADIVRQCTSLEELRIFHIPAFIPFTDLPPTIEHLSFTNYNFSRSLVGRITAVIPNLPKLRLLSYDKETREDPDIPQMEAVCRAQGVAVDPNAAIMWRAEDSVPVQQFPRRRSVSNFSLMNPLQ</sequence>
<dbReference type="Gene3D" id="3.80.10.10">
    <property type="entry name" value="Ribonuclease Inhibitor"/>
    <property type="match status" value="1"/>
</dbReference>
<dbReference type="EMBL" id="JASNQZ010000001">
    <property type="protein sequence ID" value="KAL0961151.1"/>
    <property type="molecule type" value="Genomic_DNA"/>
</dbReference>
<keyword evidence="2" id="KW-1185">Reference proteome</keyword>
<name>A0ABR3K1L7_9AGAR</name>
<evidence type="ECO:0000313" key="2">
    <source>
        <dbReference type="Proteomes" id="UP001556367"/>
    </source>
</evidence>
<accession>A0ABR3K1L7</accession>
<dbReference type="SUPFAM" id="SSF52047">
    <property type="entry name" value="RNI-like"/>
    <property type="match status" value="1"/>
</dbReference>
<gene>
    <name evidence="1" type="ORF">HGRIS_006123</name>
</gene>
<reference evidence="2" key="1">
    <citation type="submission" date="2024-06" db="EMBL/GenBank/DDBJ databases">
        <title>Multi-omics analyses provide insights into the biosynthesis of the anticancer antibiotic pleurotin in Hohenbuehelia grisea.</title>
        <authorList>
            <person name="Weaver J.A."/>
            <person name="Alberti F."/>
        </authorList>
    </citation>
    <scope>NUCLEOTIDE SEQUENCE [LARGE SCALE GENOMIC DNA]</scope>
    <source>
        <strain evidence="2">T-177</strain>
    </source>
</reference>
<evidence type="ECO:0008006" key="3">
    <source>
        <dbReference type="Google" id="ProtNLM"/>
    </source>
</evidence>